<evidence type="ECO:0000313" key="3">
    <source>
        <dbReference type="EMBL" id="KAF4676491.1"/>
    </source>
</evidence>
<proteinExistence type="predicted"/>
<dbReference type="OrthoDB" id="10644859at2759"/>
<reference evidence="3 4" key="1">
    <citation type="submission" date="2020-04" db="EMBL/GenBank/DDBJ databases">
        <title>Perkinsus chesapeaki whole genome sequence.</title>
        <authorList>
            <person name="Bogema D.R."/>
        </authorList>
    </citation>
    <scope>NUCLEOTIDE SEQUENCE [LARGE SCALE GENOMIC DNA]</scope>
    <source>
        <strain evidence="3">ATCC PRA-425</strain>
    </source>
</reference>
<feature type="compositionally biased region" description="Basic and acidic residues" evidence="2">
    <location>
        <begin position="132"/>
        <end position="141"/>
    </location>
</feature>
<name>A0A7J6N052_PERCH</name>
<keyword evidence="4" id="KW-1185">Reference proteome</keyword>
<organism evidence="3 4">
    <name type="scientific">Perkinsus chesapeaki</name>
    <name type="common">Clam parasite</name>
    <name type="synonym">Perkinsus andrewsi</name>
    <dbReference type="NCBI Taxonomy" id="330153"/>
    <lineage>
        <taxon>Eukaryota</taxon>
        <taxon>Sar</taxon>
        <taxon>Alveolata</taxon>
        <taxon>Perkinsozoa</taxon>
        <taxon>Perkinsea</taxon>
        <taxon>Perkinsida</taxon>
        <taxon>Perkinsidae</taxon>
        <taxon>Perkinsus</taxon>
    </lineage>
</organism>
<feature type="compositionally biased region" description="Basic and acidic residues" evidence="2">
    <location>
        <begin position="1"/>
        <end position="12"/>
    </location>
</feature>
<dbReference type="Proteomes" id="UP000591131">
    <property type="component" value="Unassembled WGS sequence"/>
</dbReference>
<evidence type="ECO:0000256" key="2">
    <source>
        <dbReference type="SAM" id="MobiDB-lite"/>
    </source>
</evidence>
<evidence type="ECO:0000256" key="1">
    <source>
        <dbReference type="SAM" id="Coils"/>
    </source>
</evidence>
<feature type="coiled-coil region" evidence="1">
    <location>
        <begin position="172"/>
        <end position="206"/>
    </location>
</feature>
<dbReference type="EMBL" id="JAAPAO010000034">
    <property type="protein sequence ID" value="KAF4676491.1"/>
    <property type="molecule type" value="Genomic_DNA"/>
</dbReference>
<accession>A0A7J6N052</accession>
<feature type="region of interest" description="Disordered" evidence="2">
    <location>
        <begin position="132"/>
        <end position="154"/>
    </location>
</feature>
<feature type="region of interest" description="Disordered" evidence="2">
    <location>
        <begin position="1"/>
        <end position="102"/>
    </location>
</feature>
<keyword evidence="1" id="KW-0175">Coiled coil</keyword>
<feature type="coiled-coil region" evidence="1">
    <location>
        <begin position="250"/>
        <end position="319"/>
    </location>
</feature>
<dbReference type="AlphaFoldDB" id="A0A7J6N052"/>
<sequence length="580" mass="64817">MSEHHPHRKDSIRSPTSARLRELHRRVDALQAEIDASPSKQPSRRGSTVEDLGSGSQASRSEAHGDRPRPHGSSHIFDGNYGENGDRPPEATSGRVRSRELPTIEPEVHRVSSLEPSRSTDMALRRVYEETHGRLGNDDRQGTSPHGEVNLPGRDNWRIPSVSQIRRLRHETESYSRLIQEKKLREDELEQQLDHTERELSRVHCVGQNTSAYVVYYSIDLASDHEVGSDYNASVVLEVHARSGPLERRVEELKDIIKQQDKEMRRMSGLLADTMRTSRGSSSSSSGSIHEIERLKGELSDYKRRAREAEEQAGQWQLLEKSVARVLARLTASVGGGLVAIESSKRKSYNNPVEFVYICVSLSEVHAFTEPDDPEPFLSFSKESMKVEIASPEECHSDACHSRLKLYRCPHACGEPELTLRCRNVRETEKWLRLLKAVGWGEHRACGGITVILGAILKAIYSCINSGLSDTTNAVQNISATKVVEPPPHSKHDGWPESTVGLIHISTSHHRASFVVAVGADIQQTFNADSISVEERDGKMPSPAARMHIDRLRRNCSPCPTHCTQGGEDAEFVWICPTCL</sequence>
<evidence type="ECO:0000313" key="4">
    <source>
        <dbReference type="Proteomes" id="UP000591131"/>
    </source>
</evidence>
<feature type="compositionally biased region" description="Basic and acidic residues" evidence="2">
    <location>
        <begin position="19"/>
        <end position="28"/>
    </location>
</feature>
<gene>
    <name evidence="3" type="ORF">FOL47_006129</name>
</gene>
<protein>
    <submittedName>
        <fullName evidence="3">Uncharacterized protein</fullName>
    </submittedName>
</protein>
<comment type="caution">
    <text evidence="3">The sequence shown here is derived from an EMBL/GenBank/DDBJ whole genome shotgun (WGS) entry which is preliminary data.</text>
</comment>